<dbReference type="PANTHER" id="PTHR11697">
    <property type="entry name" value="GENERAL TRANSCRIPTION FACTOR 2-RELATED ZINC FINGER PROTEIN"/>
    <property type="match status" value="1"/>
</dbReference>
<evidence type="ECO:0000259" key="2">
    <source>
        <dbReference type="SMART" id="SM00597"/>
    </source>
</evidence>
<feature type="compositionally biased region" description="Polar residues" evidence="1">
    <location>
        <begin position="31"/>
        <end position="48"/>
    </location>
</feature>
<feature type="domain" description="TTF-type" evidence="2">
    <location>
        <begin position="98"/>
        <end position="186"/>
    </location>
</feature>
<dbReference type="InterPro" id="IPR006580">
    <property type="entry name" value="Znf_TTF"/>
</dbReference>
<feature type="compositionally biased region" description="Low complexity" evidence="1">
    <location>
        <begin position="21"/>
        <end position="30"/>
    </location>
</feature>
<reference evidence="3" key="1">
    <citation type="journal article" date="2023" name="Plant J.">
        <title>Genome sequences and population genomics provide insights into the demographic history, inbreeding, and mutation load of two 'living fossil' tree species of Dipteronia.</title>
        <authorList>
            <person name="Feng Y."/>
            <person name="Comes H.P."/>
            <person name="Chen J."/>
            <person name="Zhu S."/>
            <person name="Lu R."/>
            <person name="Zhang X."/>
            <person name="Li P."/>
            <person name="Qiu J."/>
            <person name="Olsen K.M."/>
            <person name="Qiu Y."/>
        </authorList>
    </citation>
    <scope>NUCLEOTIDE SEQUENCE</scope>
    <source>
        <strain evidence="3">KIB01</strain>
    </source>
</reference>
<dbReference type="SMART" id="SM00597">
    <property type="entry name" value="ZnF_TTF"/>
    <property type="match status" value="1"/>
</dbReference>
<dbReference type="Pfam" id="PF14291">
    <property type="entry name" value="DUF4371"/>
    <property type="match status" value="1"/>
</dbReference>
<organism evidence="3 4">
    <name type="scientific">Dipteronia dyeriana</name>
    <dbReference type="NCBI Taxonomy" id="168575"/>
    <lineage>
        <taxon>Eukaryota</taxon>
        <taxon>Viridiplantae</taxon>
        <taxon>Streptophyta</taxon>
        <taxon>Embryophyta</taxon>
        <taxon>Tracheophyta</taxon>
        <taxon>Spermatophyta</taxon>
        <taxon>Magnoliopsida</taxon>
        <taxon>eudicotyledons</taxon>
        <taxon>Gunneridae</taxon>
        <taxon>Pentapetalae</taxon>
        <taxon>rosids</taxon>
        <taxon>malvids</taxon>
        <taxon>Sapindales</taxon>
        <taxon>Sapindaceae</taxon>
        <taxon>Hippocastanoideae</taxon>
        <taxon>Acereae</taxon>
        <taxon>Dipteronia</taxon>
    </lineage>
</organism>
<evidence type="ECO:0000313" key="3">
    <source>
        <dbReference type="EMBL" id="KAK2636220.1"/>
    </source>
</evidence>
<dbReference type="SUPFAM" id="SSF53098">
    <property type="entry name" value="Ribonuclease H-like"/>
    <property type="match status" value="1"/>
</dbReference>
<comment type="caution">
    <text evidence="3">The sequence shown here is derived from an EMBL/GenBank/DDBJ whole genome shotgun (WGS) entry which is preliminary data.</text>
</comment>
<gene>
    <name evidence="3" type="ORF">Ddye_031012</name>
</gene>
<dbReference type="InterPro" id="IPR012337">
    <property type="entry name" value="RNaseH-like_sf"/>
</dbReference>
<name>A0AAD9TIQ0_9ROSI</name>
<dbReference type="Proteomes" id="UP001280121">
    <property type="component" value="Unassembled WGS sequence"/>
</dbReference>
<feature type="region of interest" description="Disordered" evidence="1">
    <location>
        <begin position="17"/>
        <end position="48"/>
    </location>
</feature>
<evidence type="ECO:0000313" key="4">
    <source>
        <dbReference type="Proteomes" id="UP001280121"/>
    </source>
</evidence>
<protein>
    <recommendedName>
        <fullName evidence="2">TTF-type domain-containing protein</fullName>
    </recommendedName>
</protein>
<dbReference type="InterPro" id="IPR055298">
    <property type="entry name" value="AtLOH3-like"/>
</dbReference>
<evidence type="ECO:0000256" key="1">
    <source>
        <dbReference type="SAM" id="MobiDB-lite"/>
    </source>
</evidence>
<dbReference type="EMBL" id="JANJYI010000009">
    <property type="protein sequence ID" value="KAK2636220.1"/>
    <property type="molecule type" value="Genomic_DNA"/>
</dbReference>
<accession>A0AAD9TIQ0</accession>
<sequence>MRKPSTIHGFFKRIKTSEAGSSSSISNINNPTSENQSTEPPTNDINQDNKSLVRDLGLRQQIWDYPVNERNEILRAYINVDPFQPILDHYNKSGRDSHKRSFQSSWFRLFPTWLEYSPTTDAAYCLHCCLFSNQTKHLAATAFTVDRFKSWRKVRNGDKGHDESSSSINHGNFLELLELLASNNEKVGELLLDKASKKACYISPDIQKEILQVFATRVKNEIRKEIGDAKFCIIVDEARDESKKEQMAIVLRFVDQDGILRERFFGVVHVSDTAALTLKKSIYFVLSNYNLDIQNIRVPMMVQVIYVLQLTLVVVSKEVILGHHVFTKLTSIVNTVGASCKRNDEFKHAHATGIAYLIDIDELKSETGLNQIGTLQRPEDTRWSSHYRSVSSLIKMFGATCAILINIIEEGTTFSQRGEADATYEAMTSFEFIFILHLVNDIIEITNLLCQSLQQKSQDISNVIHLVSSTKRLIQQLRDTGWDKLFVKVCSFCEAHNIDVPNMNARYVARRGRARQ</sequence>
<proteinExistence type="predicted"/>
<dbReference type="InterPro" id="IPR025398">
    <property type="entry name" value="DUF4371"/>
</dbReference>
<dbReference type="PANTHER" id="PTHR11697:SF231">
    <property type="entry name" value="TTF-TYPE DOMAIN-CONTAINING PROTEIN"/>
    <property type="match status" value="1"/>
</dbReference>
<keyword evidence="4" id="KW-1185">Reference proteome</keyword>
<dbReference type="AlphaFoldDB" id="A0AAD9TIQ0"/>